<protein>
    <recommendedName>
        <fullName evidence="5">Cytochrome oxidase subunit I</fullName>
    </recommendedName>
</protein>
<feature type="non-terminal residue" evidence="3">
    <location>
        <position position="43"/>
    </location>
</feature>
<evidence type="ECO:0008006" key="5">
    <source>
        <dbReference type="Google" id="ProtNLM"/>
    </source>
</evidence>
<dbReference type="GO" id="GO:0016705">
    <property type="term" value="F:oxidoreductase activity, acting on paired donors, with incorporation or reduction of molecular oxygen"/>
    <property type="evidence" value="ECO:0007669"/>
    <property type="project" value="InterPro"/>
</dbReference>
<evidence type="ECO:0000313" key="3">
    <source>
        <dbReference type="EMBL" id="KFU97609.1"/>
    </source>
</evidence>
<dbReference type="InterPro" id="IPR002401">
    <property type="entry name" value="Cyt_P450_E_grp-I"/>
</dbReference>
<dbReference type="AlphaFoldDB" id="A0AAW3DGL0"/>
<dbReference type="InterPro" id="IPR001128">
    <property type="entry name" value="Cyt_P450"/>
</dbReference>
<dbReference type="SUPFAM" id="SSF48264">
    <property type="entry name" value="Cytochrome P450"/>
    <property type="match status" value="1"/>
</dbReference>
<evidence type="ECO:0000256" key="1">
    <source>
        <dbReference type="ARBA" id="ARBA00010617"/>
    </source>
</evidence>
<gene>
    <name evidence="3" type="ORF">N339_04382</name>
</gene>
<dbReference type="GO" id="GO:0004497">
    <property type="term" value="F:monooxygenase activity"/>
    <property type="evidence" value="ECO:0007669"/>
    <property type="project" value="InterPro"/>
</dbReference>
<comment type="caution">
    <text evidence="3">The sequence shown here is derived from an EMBL/GenBank/DDBJ whole genome shotgun (WGS) entry which is preliminary data.</text>
</comment>
<sequence>TSWYFHNVKLLSLGSTLFTAGLDTISTTLNWTFLLTSKYPEIQ</sequence>
<dbReference type="PRINTS" id="PR00463">
    <property type="entry name" value="EP450I"/>
</dbReference>
<keyword evidence="2" id="KW-0408">Iron</keyword>
<dbReference type="Proteomes" id="UP000053149">
    <property type="component" value="Unassembled WGS sequence"/>
</dbReference>
<dbReference type="GO" id="GO:0020037">
    <property type="term" value="F:heme binding"/>
    <property type="evidence" value="ECO:0007669"/>
    <property type="project" value="InterPro"/>
</dbReference>
<dbReference type="Gene3D" id="1.10.630.10">
    <property type="entry name" value="Cytochrome P450"/>
    <property type="match status" value="1"/>
</dbReference>
<proteinExistence type="inferred from homology"/>
<feature type="non-terminal residue" evidence="3">
    <location>
        <position position="1"/>
    </location>
</feature>
<dbReference type="GO" id="GO:0005506">
    <property type="term" value="F:iron ion binding"/>
    <property type="evidence" value="ECO:0007669"/>
    <property type="project" value="InterPro"/>
</dbReference>
<keyword evidence="4" id="KW-1185">Reference proteome</keyword>
<name>A0AAW3DGL0_9AVES</name>
<reference evidence="3 4" key="1">
    <citation type="journal article" date="2014" name="Science">
        <title>Comparative genomics reveals insights into avian genome evolution and adaptation.</title>
        <authorList>
            <consortium name="Avian Genome Consortium"/>
            <person name="Zhang G."/>
            <person name="Li C."/>
            <person name="Li Q."/>
            <person name="Li B."/>
            <person name="Larkin D.M."/>
            <person name="Lee C."/>
            <person name="Storz J.F."/>
            <person name="Antunes A."/>
            <person name="Greenwold M.J."/>
            <person name="Meredith R.W."/>
            <person name="Odeen A."/>
            <person name="Cui J."/>
            <person name="Zhou Q."/>
            <person name="Xu L."/>
            <person name="Pan H."/>
            <person name="Wang Z."/>
            <person name="Jin L."/>
            <person name="Zhang P."/>
            <person name="Hu H."/>
            <person name="Yang W."/>
            <person name="Hu J."/>
            <person name="Xiao J."/>
            <person name="Yang Z."/>
            <person name="Liu Y."/>
            <person name="Xie Q."/>
            <person name="Yu H."/>
            <person name="Lian J."/>
            <person name="Wen P."/>
            <person name="Zhang F."/>
            <person name="Li H."/>
            <person name="Zeng Y."/>
            <person name="Xiong Z."/>
            <person name="Liu S."/>
            <person name="Zhou L."/>
            <person name="Huang Z."/>
            <person name="An N."/>
            <person name="Wang J."/>
            <person name="Zheng Q."/>
            <person name="Xiong Y."/>
            <person name="Wang G."/>
            <person name="Wang B."/>
            <person name="Wang J."/>
            <person name="Fan Y."/>
            <person name="da Fonseca R.R."/>
            <person name="Alfaro-Nunez A."/>
            <person name="Schubert M."/>
            <person name="Orlando L."/>
            <person name="Mourier T."/>
            <person name="Howard J.T."/>
            <person name="Ganapathy G."/>
            <person name="Pfenning A."/>
            <person name="Whitney O."/>
            <person name="Rivas M.V."/>
            <person name="Hara E."/>
            <person name="Smith J."/>
            <person name="Farre M."/>
            <person name="Narayan J."/>
            <person name="Slavov G."/>
            <person name="Romanov M.N."/>
            <person name="Borges R."/>
            <person name="Machado J.P."/>
            <person name="Khan I."/>
            <person name="Springer M.S."/>
            <person name="Gatesy J."/>
            <person name="Hoffmann F.G."/>
            <person name="Opazo J.C."/>
            <person name="Hastad O."/>
            <person name="Sawyer R.H."/>
            <person name="Kim H."/>
            <person name="Kim K.W."/>
            <person name="Kim H.J."/>
            <person name="Cho S."/>
            <person name="Li N."/>
            <person name="Huang Y."/>
            <person name="Bruford M.W."/>
            <person name="Zhan X."/>
            <person name="Dixon A."/>
            <person name="Bertelsen M.F."/>
            <person name="Derryberry E."/>
            <person name="Warren W."/>
            <person name="Wilson R.K."/>
            <person name="Li S."/>
            <person name="Ray D.A."/>
            <person name="Green R.E."/>
            <person name="O'Brien S.J."/>
            <person name="Griffin D."/>
            <person name="Johnson W.E."/>
            <person name="Haussler D."/>
            <person name="Ryder O.A."/>
            <person name="Willerslev E."/>
            <person name="Graves G.R."/>
            <person name="Alstrom P."/>
            <person name="Fjeldsa J."/>
            <person name="Mindell D.P."/>
            <person name="Edwards S.V."/>
            <person name="Braun E.L."/>
            <person name="Rahbek C."/>
            <person name="Burt D.W."/>
            <person name="Houde P."/>
            <person name="Zhang Y."/>
            <person name="Yang H."/>
            <person name="Wang J."/>
            <person name="Jarvis E.D."/>
            <person name="Gilbert M.T."/>
            <person name="Wang J."/>
        </authorList>
    </citation>
    <scope>NUCLEOTIDE SEQUENCE [LARGE SCALE GENOMIC DNA]</scope>
    <source>
        <strain evidence="3">BGI_N339</strain>
    </source>
</reference>
<dbReference type="InterPro" id="IPR036396">
    <property type="entry name" value="Cyt_P450_sf"/>
</dbReference>
<organism evidence="3 4">
    <name type="scientific">Pterocles gutturalis</name>
    <name type="common">yellow-throated sandgrouse</name>
    <dbReference type="NCBI Taxonomy" id="240206"/>
    <lineage>
        <taxon>Eukaryota</taxon>
        <taxon>Metazoa</taxon>
        <taxon>Chordata</taxon>
        <taxon>Craniata</taxon>
        <taxon>Vertebrata</taxon>
        <taxon>Euteleostomi</taxon>
        <taxon>Archelosauria</taxon>
        <taxon>Archosauria</taxon>
        <taxon>Dinosauria</taxon>
        <taxon>Saurischia</taxon>
        <taxon>Theropoda</taxon>
        <taxon>Coelurosauria</taxon>
        <taxon>Aves</taxon>
        <taxon>Neognathae</taxon>
        <taxon>Neoaves</taxon>
        <taxon>Columbimorphae</taxon>
        <taxon>Pterocliformes</taxon>
        <taxon>Pteroclidae</taxon>
        <taxon>Pterocles</taxon>
    </lineage>
</organism>
<comment type="similarity">
    <text evidence="1">Belongs to the cytochrome P450 family.</text>
</comment>
<dbReference type="EMBL" id="JMFR01021907">
    <property type="protein sequence ID" value="KFU97609.1"/>
    <property type="molecule type" value="Genomic_DNA"/>
</dbReference>
<evidence type="ECO:0000256" key="2">
    <source>
        <dbReference type="ARBA" id="ARBA00023004"/>
    </source>
</evidence>
<evidence type="ECO:0000313" key="4">
    <source>
        <dbReference type="Proteomes" id="UP000053149"/>
    </source>
</evidence>
<accession>A0AAW3DGL0</accession>
<dbReference type="Pfam" id="PF00067">
    <property type="entry name" value="p450"/>
    <property type="match status" value="1"/>
</dbReference>